<dbReference type="HAMAP" id="MF_00258">
    <property type="entry name" value="Glu_racemase"/>
    <property type="match status" value="1"/>
</dbReference>
<feature type="binding site" evidence="7">
    <location>
        <begin position="79"/>
        <end position="80"/>
    </location>
    <ligand>
        <name>substrate</name>
    </ligand>
</feature>
<comment type="similarity">
    <text evidence="7">Belongs to the aspartate/glutamate racemases family.</text>
</comment>
<dbReference type="GO" id="GO:0071555">
    <property type="term" value="P:cell wall organization"/>
    <property type="evidence" value="ECO:0007669"/>
    <property type="project" value="UniProtKB-KW"/>
</dbReference>
<keyword evidence="6 7" id="KW-0961">Cell wall biogenesis/degradation</keyword>
<comment type="catalytic activity">
    <reaction evidence="1 7">
        <text>L-glutamate = D-glutamate</text>
        <dbReference type="Rhea" id="RHEA:12813"/>
        <dbReference type="ChEBI" id="CHEBI:29985"/>
        <dbReference type="ChEBI" id="CHEBI:29986"/>
        <dbReference type="EC" id="5.1.1.3"/>
    </reaction>
</comment>
<dbReference type="SUPFAM" id="SSF53681">
    <property type="entry name" value="Aspartate/glutamate racemase"/>
    <property type="match status" value="2"/>
</dbReference>
<comment type="caution">
    <text evidence="7">Lacks conserved residue(s) required for the propagation of feature annotation.</text>
</comment>
<evidence type="ECO:0000256" key="2">
    <source>
        <dbReference type="ARBA" id="ARBA00013090"/>
    </source>
</evidence>
<name>A0A133S4V9_9FIRM</name>
<dbReference type="InterPro" id="IPR033134">
    <property type="entry name" value="Asp/Glu_racemase_AS_2"/>
</dbReference>
<dbReference type="EMBL" id="LRQT01000024">
    <property type="protein sequence ID" value="KXA64461.1"/>
    <property type="molecule type" value="Genomic_DNA"/>
</dbReference>
<evidence type="ECO:0000313" key="9">
    <source>
        <dbReference type="Proteomes" id="UP000070226"/>
    </source>
</evidence>
<dbReference type="Gene3D" id="3.40.50.1860">
    <property type="match status" value="2"/>
</dbReference>
<evidence type="ECO:0000256" key="4">
    <source>
        <dbReference type="ARBA" id="ARBA00022984"/>
    </source>
</evidence>
<evidence type="ECO:0000256" key="1">
    <source>
        <dbReference type="ARBA" id="ARBA00001602"/>
    </source>
</evidence>
<proteinExistence type="inferred from homology"/>
<comment type="function">
    <text evidence="7">Provides the (R)-glutamate required for cell wall biosynthesis.</text>
</comment>
<dbReference type="Proteomes" id="UP000070226">
    <property type="component" value="Unassembled WGS sequence"/>
</dbReference>
<evidence type="ECO:0000256" key="6">
    <source>
        <dbReference type="ARBA" id="ARBA00023316"/>
    </source>
</evidence>
<evidence type="ECO:0000256" key="3">
    <source>
        <dbReference type="ARBA" id="ARBA00022960"/>
    </source>
</evidence>
<organism evidence="8">
    <name type="scientific">Veillonella atypica</name>
    <dbReference type="NCBI Taxonomy" id="39777"/>
    <lineage>
        <taxon>Bacteria</taxon>
        <taxon>Bacillati</taxon>
        <taxon>Bacillota</taxon>
        <taxon>Negativicutes</taxon>
        <taxon>Veillonellales</taxon>
        <taxon>Veillonellaceae</taxon>
        <taxon>Veillonella</taxon>
    </lineage>
</organism>
<protein>
    <recommendedName>
        <fullName evidence="2 7">Glutamate racemase</fullName>
        <ecNumber evidence="2 7">5.1.1.3</ecNumber>
    </recommendedName>
</protein>
<dbReference type="GO" id="GO:0008881">
    <property type="term" value="F:glutamate racemase activity"/>
    <property type="evidence" value="ECO:0007669"/>
    <property type="project" value="UniProtKB-UniRule"/>
</dbReference>
<dbReference type="InterPro" id="IPR004391">
    <property type="entry name" value="Glu_race"/>
</dbReference>
<comment type="caution">
    <text evidence="8">The sequence shown here is derived from an EMBL/GenBank/DDBJ whole genome shotgun (WGS) entry which is preliminary data.</text>
</comment>
<gene>
    <name evidence="7" type="primary">murI</name>
    <name evidence="8" type="ORF">HMPREF3233_00942</name>
</gene>
<dbReference type="InterPro" id="IPR001920">
    <property type="entry name" value="Asp/Glu_race"/>
</dbReference>
<dbReference type="EC" id="5.1.1.3" evidence="2 7"/>
<dbReference type="RefSeq" id="WP_060807507.1">
    <property type="nucleotide sequence ID" value="NZ_KQ958071.1"/>
</dbReference>
<keyword evidence="5 7" id="KW-0413">Isomerase</keyword>
<evidence type="ECO:0000313" key="8">
    <source>
        <dbReference type="EMBL" id="KXA64461.1"/>
    </source>
</evidence>
<keyword evidence="4 7" id="KW-0573">Peptidoglycan synthesis</keyword>
<feature type="binding site" evidence="7">
    <location>
        <begin position="15"/>
        <end position="16"/>
    </location>
    <ligand>
        <name>substrate</name>
    </ligand>
</feature>
<dbReference type="GO" id="GO:0008360">
    <property type="term" value="P:regulation of cell shape"/>
    <property type="evidence" value="ECO:0007669"/>
    <property type="project" value="UniProtKB-KW"/>
</dbReference>
<reference evidence="8 9" key="1">
    <citation type="submission" date="2016-01" db="EMBL/GenBank/DDBJ databases">
        <authorList>
            <person name="Oliw E.H."/>
        </authorList>
    </citation>
    <scope>NUCLEOTIDE SEQUENCE [LARGE SCALE GENOMIC DNA]</scope>
    <source>
        <strain evidence="8 9">CMW7756B</strain>
    </source>
</reference>
<dbReference type="NCBIfam" id="TIGR00067">
    <property type="entry name" value="glut_race"/>
    <property type="match status" value="1"/>
</dbReference>
<dbReference type="PROSITE" id="PS00924">
    <property type="entry name" value="ASP_GLU_RACEMASE_2"/>
    <property type="match status" value="1"/>
</dbReference>
<dbReference type="PANTHER" id="PTHR21198">
    <property type="entry name" value="GLUTAMATE RACEMASE"/>
    <property type="match status" value="1"/>
</dbReference>
<dbReference type="GO" id="GO:0009252">
    <property type="term" value="P:peptidoglycan biosynthetic process"/>
    <property type="evidence" value="ECO:0007669"/>
    <property type="project" value="UniProtKB-UniRule"/>
</dbReference>
<keyword evidence="3 7" id="KW-0133">Cell shape</keyword>
<dbReference type="STRING" id="39777.B7L28_02275"/>
<evidence type="ECO:0000256" key="7">
    <source>
        <dbReference type="HAMAP-Rule" id="MF_00258"/>
    </source>
</evidence>
<dbReference type="InterPro" id="IPR015942">
    <property type="entry name" value="Asp/Glu/hydantoin_racemase"/>
</dbReference>
<feature type="active site" description="Proton donor/acceptor" evidence="7">
    <location>
        <position position="78"/>
    </location>
</feature>
<accession>A0A133S4V9</accession>
<comment type="pathway">
    <text evidence="7">Cell wall biogenesis; peptidoglycan biosynthesis.</text>
</comment>
<dbReference type="AlphaFoldDB" id="A0A133S4V9"/>
<dbReference type="PATRIC" id="fig|39777.7.peg.916"/>
<dbReference type="FunFam" id="3.40.50.1860:FF:000001">
    <property type="entry name" value="Glutamate racemase"/>
    <property type="match status" value="1"/>
</dbReference>
<sequence>MTNIDTQRLPIGVFDSGVGGLSVLKVLQEQFPNENFIYIGDNANNPVGNRPTEEITEIACRIAETLHQVPVKLMVIACNTFTVVALDEVRSRVNVPVIGVSQGVKTAIRESNSNTIGIMATVATVNSHIHKYVAMDIDHEVFVWEQPCPELAGLIEQGHLHDDAVRKTAKEYLAPMLERDIDVVVLGCTHFPFVSPVLQELSGDHIRYIDPAYETSDLVRRTMDSNHLHNPSTEKGRSTLYFTKDIALGADLGAQFLDTDDFSVELITL</sequence>
<dbReference type="PANTHER" id="PTHR21198:SF3">
    <property type="entry name" value="GLUTAMATE RACEMASE"/>
    <property type="match status" value="1"/>
</dbReference>
<dbReference type="Pfam" id="PF01177">
    <property type="entry name" value="Asp_Glu_race"/>
    <property type="match status" value="1"/>
</dbReference>
<evidence type="ECO:0000256" key="5">
    <source>
        <dbReference type="ARBA" id="ARBA00023235"/>
    </source>
</evidence>
<feature type="binding site" evidence="7">
    <location>
        <begin position="189"/>
        <end position="190"/>
    </location>
    <ligand>
        <name>substrate</name>
    </ligand>
</feature>
<dbReference type="UniPathway" id="UPA00219"/>
<feature type="active site" description="Proton donor/acceptor" evidence="7">
    <location>
        <position position="188"/>
    </location>
</feature>